<reference evidence="1" key="1">
    <citation type="submission" date="2021-04" db="EMBL/GenBank/DDBJ databases">
        <title>Sinoanaerobacter chloroacetimidivorans sp. nov., an obligate anaerobic bacterium isolated from anaerobic sludge.</title>
        <authorList>
            <person name="Bao Y."/>
        </authorList>
    </citation>
    <scope>NUCLEOTIDE SEQUENCE</scope>
    <source>
        <strain evidence="1">BAD-6</strain>
    </source>
</reference>
<dbReference type="InterPro" id="IPR027417">
    <property type="entry name" value="P-loop_NTPase"/>
</dbReference>
<dbReference type="SUPFAM" id="SSF52540">
    <property type="entry name" value="P-loop containing nucleoside triphosphate hydrolases"/>
    <property type="match status" value="1"/>
</dbReference>
<protein>
    <submittedName>
        <fullName evidence="1">Uncharacterized protein</fullName>
    </submittedName>
</protein>
<dbReference type="Proteomes" id="UP000675664">
    <property type="component" value="Unassembled WGS sequence"/>
</dbReference>
<name>A0A8J7W6E5_9FIRM</name>
<organism evidence="1 2">
    <name type="scientific">Sinanaerobacter chloroacetimidivorans</name>
    <dbReference type="NCBI Taxonomy" id="2818044"/>
    <lineage>
        <taxon>Bacteria</taxon>
        <taxon>Bacillati</taxon>
        <taxon>Bacillota</taxon>
        <taxon>Clostridia</taxon>
        <taxon>Peptostreptococcales</taxon>
        <taxon>Anaerovoracaceae</taxon>
        <taxon>Sinanaerobacter</taxon>
    </lineage>
</organism>
<dbReference type="Gene3D" id="3.40.50.300">
    <property type="entry name" value="P-loop containing nucleotide triphosphate hydrolases"/>
    <property type="match status" value="1"/>
</dbReference>
<evidence type="ECO:0000313" key="2">
    <source>
        <dbReference type="Proteomes" id="UP000675664"/>
    </source>
</evidence>
<evidence type="ECO:0000313" key="1">
    <source>
        <dbReference type="EMBL" id="MBR0599765.1"/>
    </source>
</evidence>
<dbReference type="AlphaFoldDB" id="A0A8J7W6E5"/>
<proteinExistence type="predicted"/>
<keyword evidence="2" id="KW-1185">Reference proteome</keyword>
<gene>
    <name evidence="1" type="ORF">KCX82_17920</name>
</gene>
<comment type="caution">
    <text evidence="1">The sequence shown here is derived from an EMBL/GenBank/DDBJ whole genome shotgun (WGS) entry which is preliminary data.</text>
</comment>
<reference evidence="1" key="2">
    <citation type="submission" date="2021-04" db="EMBL/GenBank/DDBJ databases">
        <authorList>
            <person name="Liu J."/>
        </authorList>
    </citation>
    <scope>NUCLEOTIDE SEQUENCE</scope>
    <source>
        <strain evidence="1">BAD-6</strain>
    </source>
</reference>
<sequence>MKNRLTFSNVIGILLENKKKTYQQHQLVRNLFSVCLHDSEDFELTDADASKYSYWCSGARPIPMEIIRTYEDDNNFDFMKDDFRDKIISNLINESQARSQLEELINDSRDVIGDKKADEMLEVPTLEGFFAEVVRYAILNDHTHGTLYSPDLSDKLLSAKVPTATKTFLGRKEELKEASSLLQEHSLLFVTGIAGIGKSEFSKAYASKNIKKYNNILFFHYEGSLKKCIASLSFSDDTAEMTEEELFKTHYQTLQKLRSDSLIILDNFNVLPKDDAFFKEFIRNDFQIIVTTRCRVTTFQILEIKELDREKELTTLFYQHCPSSKSEPETTADIIVELKGHTLAVCLASFTTIRIQTTLNNALIFLIS</sequence>
<accession>A0A8J7W6E5</accession>
<dbReference type="RefSeq" id="WP_227019892.1">
    <property type="nucleotide sequence ID" value="NZ_JAGSND010000016.1"/>
</dbReference>
<dbReference type="EMBL" id="JAGSND010000016">
    <property type="protein sequence ID" value="MBR0599765.1"/>
    <property type="molecule type" value="Genomic_DNA"/>
</dbReference>